<dbReference type="RefSeq" id="WP_099306415.1">
    <property type="nucleotide sequence ID" value="NZ_PDVP01000005.1"/>
</dbReference>
<dbReference type="InterPro" id="IPR004113">
    <property type="entry name" value="FAD-bd_oxidored_4_C"/>
</dbReference>
<proteinExistence type="inferred from homology"/>
<evidence type="ECO:0000313" key="6">
    <source>
        <dbReference type="EMBL" id="PHP67095.1"/>
    </source>
</evidence>
<dbReference type="GO" id="GO:0022904">
    <property type="term" value="P:respiratory electron transport chain"/>
    <property type="evidence" value="ECO:0007669"/>
    <property type="project" value="TreeGrafter"/>
</dbReference>
<dbReference type="InterPro" id="IPR016167">
    <property type="entry name" value="FAD-bd_PCMH_sub1"/>
</dbReference>
<dbReference type="Pfam" id="PF02913">
    <property type="entry name" value="FAD-oxidase_C"/>
    <property type="match status" value="1"/>
</dbReference>
<dbReference type="Gene3D" id="3.30.465.10">
    <property type="match status" value="1"/>
</dbReference>
<dbReference type="GO" id="GO:0003824">
    <property type="term" value="F:catalytic activity"/>
    <property type="evidence" value="ECO:0007669"/>
    <property type="project" value="InterPro"/>
</dbReference>
<gene>
    <name evidence="6" type="ORF">CSC94_11140</name>
</gene>
<name>A0A2G1QNN2_9HYPH</name>
<evidence type="ECO:0000256" key="4">
    <source>
        <dbReference type="ARBA" id="ARBA00022827"/>
    </source>
</evidence>
<organism evidence="6 7">
    <name type="scientific">Zhengella mangrovi</name>
    <dbReference type="NCBI Taxonomy" id="1982044"/>
    <lineage>
        <taxon>Bacteria</taxon>
        <taxon>Pseudomonadati</taxon>
        <taxon>Pseudomonadota</taxon>
        <taxon>Alphaproteobacteria</taxon>
        <taxon>Hyphomicrobiales</taxon>
        <taxon>Notoacmeibacteraceae</taxon>
        <taxon>Zhengella</taxon>
    </lineage>
</organism>
<feature type="domain" description="FAD-binding PCMH-type" evidence="5">
    <location>
        <begin position="36"/>
        <end position="217"/>
    </location>
</feature>
<dbReference type="Gene3D" id="3.30.70.2190">
    <property type="match status" value="1"/>
</dbReference>
<sequence length="468" mass="49002">MDTTLQDRFTAIVGAGNALTGEADMAPHLKEPRGLWGGKAAMVLRPGSTEEVSAILKLASETGTPVVPQGGNTGLVGGQMPDQSGRAIILSLSRMNRVRELDRASATITVEAGTVLQTIQDAADEAGLLFPLSLGSQGSCQIGGNLSSNAGGTGVLAYGNTRELCLGVEVVLPTGEVLDDLRKLKKDNTGYDLKNLFVGAEGTLGVITAAVMKLFPQPKGQEVAWIGLESPEAALALFNLATGQAGTGLTAFELVRDMAMDFAVTHIPGNVAPLGGHHAWLVLMEISSGRSAEDARAVTEAILETAFEQGLVQDAVLAASLAQAQAFWRLRETLSDAQKPAGASIKHDISVPIAAIPEFIRVAEEAVKTVSAGARVVCFGHMGDGNLHYNISEPAEGDPDFLSLYTPMNKAVHDVVRSMNGSISAEHGIGQMKRAELLETAPAVGIDLMQRIKRAFDPAGIMNPGKVI</sequence>
<dbReference type="Gene3D" id="1.10.45.10">
    <property type="entry name" value="Vanillyl-alcohol Oxidase, Chain A, domain 4"/>
    <property type="match status" value="1"/>
</dbReference>
<evidence type="ECO:0000256" key="1">
    <source>
        <dbReference type="ARBA" id="ARBA00001974"/>
    </source>
</evidence>
<dbReference type="SUPFAM" id="SSF56176">
    <property type="entry name" value="FAD-binding/transporter-associated domain-like"/>
    <property type="match status" value="1"/>
</dbReference>
<dbReference type="Gene3D" id="3.30.43.10">
    <property type="entry name" value="Uridine Diphospho-n-acetylenolpyruvylglucosamine Reductase, domain 2"/>
    <property type="match status" value="1"/>
</dbReference>
<comment type="caution">
    <text evidence="6">The sequence shown here is derived from an EMBL/GenBank/DDBJ whole genome shotgun (WGS) entry which is preliminary data.</text>
</comment>
<dbReference type="Proteomes" id="UP000221168">
    <property type="component" value="Unassembled WGS sequence"/>
</dbReference>
<dbReference type="SUPFAM" id="SSF55103">
    <property type="entry name" value="FAD-linked oxidases, C-terminal domain"/>
    <property type="match status" value="1"/>
</dbReference>
<dbReference type="EMBL" id="PDVP01000005">
    <property type="protein sequence ID" value="PHP67095.1"/>
    <property type="molecule type" value="Genomic_DNA"/>
</dbReference>
<keyword evidence="3" id="KW-0285">Flavoprotein</keyword>
<dbReference type="GO" id="GO:0071949">
    <property type="term" value="F:FAD binding"/>
    <property type="evidence" value="ECO:0007669"/>
    <property type="project" value="InterPro"/>
</dbReference>
<dbReference type="InterPro" id="IPR016166">
    <property type="entry name" value="FAD-bd_PCMH"/>
</dbReference>
<comment type="similarity">
    <text evidence="2">Belongs to the FAD-binding oxidoreductase/transferase type 4 family.</text>
</comment>
<evidence type="ECO:0000259" key="5">
    <source>
        <dbReference type="PROSITE" id="PS51387"/>
    </source>
</evidence>
<reference evidence="6 7" key="1">
    <citation type="submission" date="2017-10" db="EMBL/GenBank/DDBJ databases">
        <title>Sedimentibacterium mangrovi gen. nov., sp. nov., a novel member of family Phyllobacteriacea isolated from mangrove sediment.</title>
        <authorList>
            <person name="Liao H."/>
            <person name="Tian Y."/>
        </authorList>
    </citation>
    <scope>NUCLEOTIDE SEQUENCE [LARGE SCALE GENOMIC DNA]</scope>
    <source>
        <strain evidence="6 7">X9-2-2</strain>
    </source>
</reference>
<dbReference type="InterPro" id="IPR016169">
    <property type="entry name" value="FAD-bd_PCMH_sub2"/>
</dbReference>
<dbReference type="AlphaFoldDB" id="A0A2G1QNN2"/>
<protein>
    <submittedName>
        <fullName evidence="6">Hydroxyacid dehydrogenase</fullName>
    </submittedName>
</protein>
<dbReference type="PROSITE" id="PS51387">
    <property type="entry name" value="FAD_PCMH"/>
    <property type="match status" value="1"/>
</dbReference>
<dbReference type="InterPro" id="IPR051264">
    <property type="entry name" value="FAD-oxidored/transferase_4"/>
</dbReference>
<dbReference type="Pfam" id="PF01565">
    <property type="entry name" value="FAD_binding_4"/>
    <property type="match status" value="1"/>
</dbReference>
<evidence type="ECO:0000313" key="7">
    <source>
        <dbReference type="Proteomes" id="UP000221168"/>
    </source>
</evidence>
<evidence type="ECO:0000256" key="3">
    <source>
        <dbReference type="ARBA" id="ARBA00022630"/>
    </source>
</evidence>
<dbReference type="PANTHER" id="PTHR43716:SF2">
    <property type="entry name" value="BLL6224 PROTEIN"/>
    <property type="match status" value="1"/>
</dbReference>
<dbReference type="FunFam" id="1.10.45.10:FF:000001">
    <property type="entry name" value="D-lactate dehydrogenase mitochondrial"/>
    <property type="match status" value="1"/>
</dbReference>
<evidence type="ECO:0000256" key="2">
    <source>
        <dbReference type="ARBA" id="ARBA00008000"/>
    </source>
</evidence>
<comment type="cofactor">
    <cofactor evidence="1">
        <name>FAD</name>
        <dbReference type="ChEBI" id="CHEBI:57692"/>
    </cofactor>
</comment>
<keyword evidence="4" id="KW-0274">FAD</keyword>
<keyword evidence="7" id="KW-1185">Reference proteome</keyword>
<dbReference type="Gene3D" id="3.30.70.2740">
    <property type="match status" value="1"/>
</dbReference>
<dbReference type="PANTHER" id="PTHR43716">
    <property type="entry name" value="D-2-HYDROXYGLUTARATE DEHYDROGENASE, MITOCHONDRIAL"/>
    <property type="match status" value="1"/>
</dbReference>
<dbReference type="InterPro" id="IPR016164">
    <property type="entry name" value="FAD-linked_Oxase-like_C"/>
</dbReference>
<dbReference type="InterPro" id="IPR036318">
    <property type="entry name" value="FAD-bd_PCMH-like_sf"/>
</dbReference>
<dbReference type="OrthoDB" id="9809290at2"/>
<accession>A0A2G1QNN2</accession>
<dbReference type="InterPro" id="IPR016171">
    <property type="entry name" value="Vanillyl_alc_oxidase_C-sub2"/>
</dbReference>
<dbReference type="InterPro" id="IPR006094">
    <property type="entry name" value="Oxid_FAD_bind_N"/>
</dbReference>